<sequence length="370" mass="40916">MSQFPDFLQFLSAFDPRMFLQEGQDGQQNPFANFFGQATQGVDPRFQRMFADFLQPIAFRSFQQDQLTSGLGDLTGDLDDRHNQRQESLLKWFDQQAQGIGQQRAGLTQDVVGGFQGREQSILDFLDPATADLLRKLGERTGQGVEFLDDLRGDVSGGFGEFRERSESLLEGGGEQARKDINRRFDQREAEARARLRRQGLGSSSVVGNRIAAIDEARDAELARLDERLRREKLGVETGLSRGELASQERLGLARSGTSSRLSGEELSAQERLTNLGLTTRAGLSGDTLSAQERLGGQEAAASERLAGTGLGLRERLSGQQLQDVFRLFLQQMGFDQDFLGDIGGLLQQGLPGLANLRESNLNQDRGPFR</sequence>
<proteinExistence type="predicted"/>
<dbReference type="EMBL" id="LAZR01009383">
    <property type="protein sequence ID" value="KKM72930.1"/>
    <property type="molecule type" value="Genomic_DNA"/>
</dbReference>
<protein>
    <submittedName>
        <fullName evidence="1">Uncharacterized protein</fullName>
    </submittedName>
</protein>
<gene>
    <name evidence="1" type="ORF">LCGC14_1415540</name>
</gene>
<accession>A0A0F9M8G0</accession>
<dbReference type="AlphaFoldDB" id="A0A0F9M8G0"/>
<name>A0A0F9M8G0_9ZZZZ</name>
<comment type="caution">
    <text evidence="1">The sequence shown here is derived from an EMBL/GenBank/DDBJ whole genome shotgun (WGS) entry which is preliminary data.</text>
</comment>
<evidence type="ECO:0000313" key="1">
    <source>
        <dbReference type="EMBL" id="KKM72930.1"/>
    </source>
</evidence>
<organism evidence="1">
    <name type="scientific">marine sediment metagenome</name>
    <dbReference type="NCBI Taxonomy" id="412755"/>
    <lineage>
        <taxon>unclassified sequences</taxon>
        <taxon>metagenomes</taxon>
        <taxon>ecological metagenomes</taxon>
    </lineage>
</organism>
<reference evidence="1" key="1">
    <citation type="journal article" date="2015" name="Nature">
        <title>Complex archaea that bridge the gap between prokaryotes and eukaryotes.</title>
        <authorList>
            <person name="Spang A."/>
            <person name="Saw J.H."/>
            <person name="Jorgensen S.L."/>
            <person name="Zaremba-Niedzwiedzka K."/>
            <person name="Martijn J."/>
            <person name="Lind A.E."/>
            <person name="van Eijk R."/>
            <person name="Schleper C."/>
            <person name="Guy L."/>
            <person name="Ettema T.J."/>
        </authorList>
    </citation>
    <scope>NUCLEOTIDE SEQUENCE</scope>
</reference>